<feature type="compositionally biased region" description="Polar residues" evidence="1">
    <location>
        <begin position="40"/>
        <end position="51"/>
    </location>
</feature>
<feature type="signal peptide" evidence="2">
    <location>
        <begin position="1"/>
        <end position="22"/>
    </location>
</feature>
<evidence type="ECO:0000256" key="2">
    <source>
        <dbReference type="SAM" id="SignalP"/>
    </source>
</evidence>
<proteinExistence type="predicted"/>
<accession>A0ABD3EX28</accession>
<keyword evidence="2" id="KW-0732">Signal</keyword>
<dbReference type="EMBL" id="JBIMZQ010000049">
    <property type="protein sequence ID" value="KAL3659013.1"/>
    <property type="molecule type" value="Genomic_DNA"/>
</dbReference>
<keyword evidence="4" id="KW-1185">Reference proteome</keyword>
<evidence type="ECO:0000313" key="4">
    <source>
        <dbReference type="Proteomes" id="UP001632037"/>
    </source>
</evidence>
<evidence type="ECO:0000313" key="3">
    <source>
        <dbReference type="EMBL" id="KAL3659013.1"/>
    </source>
</evidence>
<feature type="region of interest" description="Disordered" evidence="1">
    <location>
        <begin position="29"/>
        <end position="51"/>
    </location>
</feature>
<sequence>MQFTKALIIALIAVLGMAVVSANVRKSISETGPATHKNPDSGSNKAANFRE</sequence>
<name>A0ABD3EX28_9STRA</name>
<feature type="chain" id="PRO_5044858312" description="RxLR effector protein" evidence="2">
    <location>
        <begin position="23"/>
        <end position="51"/>
    </location>
</feature>
<evidence type="ECO:0008006" key="5">
    <source>
        <dbReference type="Google" id="ProtNLM"/>
    </source>
</evidence>
<protein>
    <recommendedName>
        <fullName evidence="5">RxLR effector protein</fullName>
    </recommendedName>
</protein>
<evidence type="ECO:0000256" key="1">
    <source>
        <dbReference type="SAM" id="MobiDB-lite"/>
    </source>
</evidence>
<organism evidence="3 4">
    <name type="scientific">Phytophthora oleae</name>
    <dbReference type="NCBI Taxonomy" id="2107226"/>
    <lineage>
        <taxon>Eukaryota</taxon>
        <taxon>Sar</taxon>
        <taxon>Stramenopiles</taxon>
        <taxon>Oomycota</taxon>
        <taxon>Peronosporomycetes</taxon>
        <taxon>Peronosporales</taxon>
        <taxon>Peronosporaceae</taxon>
        <taxon>Phytophthora</taxon>
    </lineage>
</organism>
<dbReference type="Proteomes" id="UP001632037">
    <property type="component" value="Unassembled WGS sequence"/>
</dbReference>
<comment type="caution">
    <text evidence="3">The sequence shown here is derived from an EMBL/GenBank/DDBJ whole genome shotgun (WGS) entry which is preliminary data.</text>
</comment>
<gene>
    <name evidence="3" type="ORF">V7S43_015897</name>
</gene>
<reference evidence="3 4" key="1">
    <citation type="submission" date="2024-09" db="EMBL/GenBank/DDBJ databases">
        <title>Genome sequencing and assembly of Phytophthora oleae, isolate VK10A, causative agent of rot of olive drupes.</title>
        <authorList>
            <person name="Conti Taguali S."/>
            <person name="Riolo M."/>
            <person name="La Spada F."/>
            <person name="Cacciola S.O."/>
            <person name="Dionisio G."/>
        </authorList>
    </citation>
    <scope>NUCLEOTIDE SEQUENCE [LARGE SCALE GENOMIC DNA]</scope>
    <source>
        <strain evidence="3 4">VK10A</strain>
    </source>
</reference>
<dbReference type="AlphaFoldDB" id="A0ABD3EX28"/>